<protein>
    <submittedName>
        <fullName evidence="1">Uncharacterized protein</fullName>
    </submittedName>
</protein>
<proteinExistence type="predicted"/>
<name>A0ABT7ZQJ7_9FLAO</name>
<accession>A0ABT7ZQJ7</accession>
<reference evidence="1 2" key="1">
    <citation type="journal article" date="2023" name="Int. J. Syst. Evol. Microbiol.">
        <title>Winogradskyella bathintestinalis sp. nov., isolated from the intestine of the deep-sea loosejaw dragonfish, Malacosteus niger.</title>
        <authorList>
            <person name="Uniacke-Lowe S."/>
            <person name="Johnson C.N."/>
            <person name="Stanton C."/>
            <person name="Hill C."/>
            <person name="Ross P."/>
        </authorList>
    </citation>
    <scope>NUCLEOTIDE SEQUENCE [LARGE SCALE GENOMIC DNA]</scope>
    <source>
        <strain evidence="1 2">APC 3343</strain>
    </source>
</reference>
<gene>
    <name evidence="1" type="ORF">QMA06_01000</name>
</gene>
<comment type="caution">
    <text evidence="1">The sequence shown here is derived from an EMBL/GenBank/DDBJ whole genome shotgun (WGS) entry which is preliminary data.</text>
</comment>
<dbReference type="RefSeq" id="WP_290205021.1">
    <property type="nucleotide sequence ID" value="NZ_JASDDK010000001.1"/>
</dbReference>
<dbReference type="EMBL" id="JASDDK010000001">
    <property type="protein sequence ID" value="MDN3491279.1"/>
    <property type="molecule type" value="Genomic_DNA"/>
</dbReference>
<dbReference type="Proteomes" id="UP001231197">
    <property type="component" value="Unassembled WGS sequence"/>
</dbReference>
<evidence type="ECO:0000313" key="2">
    <source>
        <dbReference type="Proteomes" id="UP001231197"/>
    </source>
</evidence>
<keyword evidence="2" id="KW-1185">Reference proteome</keyword>
<sequence length="62" mass="7087">MTPITNSLDRLFHNSEVVSVTFLEMEESRNVINENMEQFVDNLKVNNSDEVDDEINTIIGGE</sequence>
<organism evidence="1 2">
    <name type="scientific">Winogradskyella bathintestinalis</name>
    <dbReference type="NCBI Taxonomy" id="3035208"/>
    <lineage>
        <taxon>Bacteria</taxon>
        <taxon>Pseudomonadati</taxon>
        <taxon>Bacteroidota</taxon>
        <taxon>Flavobacteriia</taxon>
        <taxon>Flavobacteriales</taxon>
        <taxon>Flavobacteriaceae</taxon>
        <taxon>Winogradskyella</taxon>
    </lineage>
</organism>
<evidence type="ECO:0000313" key="1">
    <source>
        <dbReference type="EMBL" id="MDN3491279.1"/>
    </source>
</evidence>